<keyword evidence="2" id="KW-1185">Reference proteome</keyword>
<proteinExistence type="predicted"/>
<name>A0A0H2RFW2_9AGAM</name>
<sequence length="470" mass="53648">MAVAQDLPEDILYPIFLHALPCEIPWPLTPSSLQSLPPFNFSLVCRSWRLVTLTRPRLWSSLSSSTIDRGHYPLINSLLEYWFLRGAAAPLDLYFGKIFRPTPEAPKDLLNLVLRETYRWNEIQMDVTPIPEDTTNSPLTFRCSTLIKSLKLLSGYVYDMANDLMFGRLDLTQCTVHVASQLQVLEVCAFIRWTLPESGTFWLPNLRYLNISIDRDIKVDVILAACPNISSLIIEIRPSASHGHMESVNLPHLTNFILSTENDAFTNSLLTRLSCTSLVRFVYNSWDWVFKLHILADFLSKLENPSGCSSLEELKIVHRGVNRIPLESQSEFALMLKNMLNPHGNLKQLLLNDVFINKEIIEILSPRSGAMHVCPSLTSIFIACHLPASGDLGFNETLEEFVVSRWHSRNGNLAIELRFNSFKNFSEESQRIRKCVEEGLVRELGITDFYLDLIDGIECRRLCMSDRSVR</sequence>
<accession>A0A0H2RFW2</accession>
<gene>
    <name evidence="1" type="ORF">SCHPADRAFT_502271</name>
</gene>
<dbReference type="AlphaFoldDB" id="A0A0H2RFW2"/>
<protein>
    <recommendedName>
        <fullName evidence="3">F-box domain-containing protein</fullName>
    </recommendedName>
</protein>
<dbReference type="InParanoid" id="A0A0H2RFW2"/>
<evidence type="ECO:0000313" key="1">
    <source>
        <dbReference type="EMBL" id="KLO10775.1"/>
    </source>
</evidence>
<dbReference type="OrthoDB" id="3270987at2759"/>
<evidence type="ECO:0008006" key="3">
    <source>
        <dbReference type="Google" id="ProtNLM"/>
    </source>
</evidence>
<dbReference type="EMBL" id="KQ086017">
    <property type="protein sequence ID" value="KLO10775.1"/>
    <property type="molecule type" value="Genomic_DNA"/>
</dbReference>
<dbReference type="Proteomes" id="UP000053477">
    <property type="component" value="Unassembled WGS sequence"/>
</dbReference>
<reference evidence="1 2" key="1">
    <citation type="submission" date="2015-04" db="EMBL/GenBank/DDBJ databases">
        <title>Complete genome sequence of Schizopora paradoxa KUC8140, a cosmopolitan wood degrader in East Asia.</title>
        <authorList>
            <consortium name="DOE Joint Genome Institute"/>
            <person name="Min B."/>
            <person name="Park H."/>
            <person name="Jang Y."/>
            <person name="Kim J.-J."/>
            <person name="Kim K.H."/>
            <person name="Pangilinan J."/>
            <person name="Lipzen A."/>
            <person name="Riley R."/>
            <person name="Grigoriev I.V."/>
            <person name="Spatafora J.W."/>
            <person name="Choi I.-G."/>
        </authorList>
    </citation>
    <scope>NUCLEOTIDE SEQUENCE [LARGE SCALE GENOMIC DNA]</scope>
    <source>
        <strain evidence="1 2">KUC8140</strain>
    </source>
</reference>
<organism evidence="1 2">
    <name type="scientific">Schizopora paradoxa</name>
    <dbReference type="NCBI Taxonomy" id="27342"/>
    <lineage>
        <taxon>Eukaryota</taxon>
        <taxon>Fungi</taxon>
        <taxon>Dikarya</taxon>
        <taxon>Basidiomycota</taxon>
        <taxon>Agaricomycotina</taxon>
        <taxon>Agaricomycetes</taxon>
        <taxon>Hymenochaetales</taxon>
        <taxon>Schizoporaceae</taxon>
        <taxon>Schizopora</taxon>
    </lineage>
</organism>
<evidence type="ECO:0000313" key="2">
    <source>
        <dbReference type="Proteomes" id="UP000053477"/>
    </source>
</evidence>